<evidence type="ECO:0000256" key="8">
    <source>
        <dbReference type="ARBA" id="ARBA00022452"/>
    </source>
</evidence>
<protein>
    <recommendedName>
        <fullName evidence="7 20">Phospholipase A1</fullName>
        <ecNumber evidence="5 20">3.1.1.32</ecNumber>
        <ecNumber evidence="6 20">3.1.1.4</ecNumber>
    </recommendedName>
    <alternativeName>
        <fullName evidence="20">Phosphatidylcholine 1-acylhydrolase</fullName>
    </alternativeName>
</protein>
<comment type="catalytic activity">
    <reaction evidence="2 20">
        <text>a 1,2-diacyl-sn-glycero-3-phosphocholine + H2O = a 1-acyl-sn-glycero-3-phosphocholine + a fatty acid + H(+)</text>
        <dbReference type="Rhea" id="RHEA:15801"/>
        <dbReference type="ChEBI" id="CHEBI:15377"/>
        <dbReference type="ChEBI" id="CHEBI:15378"/>
        <dbReference type="ChEBI" id="CHEBI:28868"/>
        <dbReference type="ChEBI" id="CHEBI:57643"/>
        <dbReference type="ChEBI" id="CHEBI:58168"/>
        <dbReference type="EC" id="3.1.1.4"/>
    </reaction>
</comment>
<evidence type="ECO:0000256" key="14">
    <source>
        <dbReference type="ARBA" id="ARBA00022963"/>
    </source>
</evidence>
<comment type="subcellular location">
    <subcellularLocation>
        <location evidence="20">Cell outer membrane</location>
        <topology evidence="20">Multi-pass membrane protein</topology>
    </subcellularLocation>
    <text evidence="20">One of the very few enzymes located there.</text>
</comment>
<comment type="subunit">
    <text evidence="4 20">Homodimer; dimerization is reversible, and the dimeric form is the active one.</text>
</comment>
<dbReference type="Proteomes" id="UP000601768">
    <property type="component" value="Unassembled WGS sequence"/>
</dbReference>
<dbReference type="EC" id="3.1.1.32" evidence="5 20"/>
<name>A0A8J6IVG9_9ALTE</name>
<evidence type="ECO:0000256" key="16">
    <source>
        <dbReference type="ARBA" id="ARBA00023136"/>
    </source>
</evidence>
<comment type="similarity">
    <text evidence="3 20">Belongs to the phospholipase A1 family.</text>
</comment>
<keyword evidence="12 20" id="KW-0378">Hydrolase</keyword>
<evidence type="ECO:0000256" key="2">
    <source>
        <dbReference type="ARBA" id="ARBA00001604"/>
    </source>
</evidence>
<keyword evidence="14 20" id="KW-0442">Lipid degradation</keyword>
<dbReference type="Pfam" id="PF02253">
    <property type="entry name" value="PLA1"/>
    <property type="match status" value="1"/>
</dbReference>
<accession>A0A8J6IVG9</accession>
<feature type="active site" description="Nucleophile" evidence="18">
    <location>
        <position position="211"/>
    </location>
</feature>
<dbReference type="Gene3D" id="2.40.230.10">
    <property type="entry name" value="Phospholipase A1"/>
    <property type="match status" value="1"/>
</dbReference>
<feature type="binding site" description="in dimeric form" evidence="19">
    <location>
        <position position="261"/>
    </location>
    <ligand>
        <name>Ca(2+)</name>
        <dbReference type="ChEBI" id="CHEBI:29108"/>
        <label>1</label>
    </ligand>
</feature>
<keyword evidence="22" id="KW-1185">Reference proteome</keyword>
<reference evidence="21" key="2">
    <citation type="submission" date="2020-08" db="EMBL/GenBank/DDBJ databases">
        <authorList>
            <person name="Lai Q."/>
        </authorList>
    </citation>
    <scope>NUCLEOTIDE SEQUENCE</scope>
    <source>
        <strain evidence="21">S27-2</strain>
    </source>
</reference>
<comment type="catalytic activity">
    <reaction evidence="1 20">
        <text>a 1,2-diacyl-sn-glycero-3-phosphocholine + H2O = a 2-acyl-sn-glycero-3-phosphocholine + a fatty acid + H(+)</text>
        <dbReference type="Rhea" id="RHEA:18689"/>
        <dbReference type="ChEBI" id="CHEBI:15377"/>
        <dbReference type="ChEBI" id="CHEBI:15378"/>
        <dbReference type="ChEBI" id="CHEBI:28868"/>
        <dbReference type="ChEBI" id="CHEBI:57643"/>
        <dbReference type="ChEBI" id="CHEBI:57875"/>
        <dbReference type="EC" id="3.1.1.32"/>
    </reaction>
</comment>
<keyword evidence="10 19" id="KW-0479">Metal-binding</keyword>
<evidence type="ECO:0000256" key="4">
    <source>
        <dbReference type="ARBA" id="ARBA00011702"/>
    </source>
</evidence>
<evidence type="ECO:0000256" key="19">
    <source>
        <dbReference type="PIRSR" id="PIRSR603187-2"/>
    </source>
</evidence>
<dbReference type="PRINTS" id="PR01486">
    <property type="entry name" value="PHPHLIPASEA1"/>
</dbReference>
<keyword evidence="17 20" id="KW-0998">Cell outer membrane</keyword>
<evidence type="ECO:0000256" key="12">
    <source>
        <dbReference type="ARBA" id="ARBA00022801"/>
    </source>
</evidence>
<evidence type="ECO:0000256" key="5">
    <source>
        <dbReference type="ARBA" id="ARBA00013179"/>
    </source>
</evidence>
<dbReference type="EMBL" id="JACNEP010000007">
    <property type="protein sequence ID" value="MBC3766346.1"/>
    <property type="molecule type" value="Genomic_DNA"/>
</dbReference>
<dbReference type="EC" id="3.1.1.4" evidence="6 20"/>
<dbReference type="PANTHER" id="PTHR40457:SF1">
    <property type="entry name" value="PHOSPHOLIPASE A1"/>
    <property type="match status" value="1"/>
</dbReference>
<evidence type="ECO:0000256" key="18">
    <source>
        <dbReference type="PIRSR" id="PIRSR603187-1"/>
    </source>
</evidence>
<dbReference type="SUPFAM" id="SSF56931">
    <property type="entry name" value="Outer membrane phospholipase A (OMPLA)"/>
    <property type="match status" value="1"/>
</dbReference>
<dbReference type="InterPro" id="IPR036541">
    <property type="entry name" value="PLipase_A1_sf"/>
</dbReference>
<dbReference type="GO" id="GO:0008970">
    <property type="term" value="F:phospholipase A1 activity"/>
    <property type="evidence" value="ECO:0007669"/>
    <property type="project" value="UniProtKB-EC"/>
</dbReference>
<comment type="cofactor">
    <cofactor evidence="20">
        <name>Ca(2+)</name>
        <dbReference type="ChEBI" id="CHEBI:29108"/>
    </cofactor>
    <text evidence="20">Binds 1 Ca(2+) ion per monomer. In the dimeric form the Ca(2+) is bound by different amino acids with binding of each Ca(2+) shared with ligands coming from each monomer. The Ca(2+) ion may have a role in catalysis.</text>
</comment>
<evidence type="ECO:0000256" key="17">
    <source>
        <dbReference type="ARBA" id="ARBA00023237"/>
    </source>
</evidence>
<dbReference type="GO" id="GO:0046872">
    <property type="term" value="F:metal ion binding"/>
    <property type="evidence" value="ECO:0007669"/>
    <property type="project" value="UniProtKB-KW"/>
</dbReference>
<feature type="binding site" description="in dimeric form" evidence="19">
    <location>
        <position position="174"/>
    </location>
    <ligand>
        <name>Ca(2+)</name>
        <dbReference type="ChEBI" id="CHEBI:29108"/>
        <label>1</label>
    </ligand>
</feature>
<comment type="function">
    <text evidence="20">Hydrolysis of phosphatidylcholine with phospholipase A2 (EC 3.1.1.4) and phospholipase A1 (EC 3.1.1.32) activities.</text>
</comment>
<evidence type="ECO:0000313" key="21">
    <source>
        <dbReference type="EMBL" id="MBC3766346.1"/>
    </source>
</evidence>
<organism evidence="21 22">
    <name type="scientific">Neptunicella marina</name>
    <dbReference type="NCBI Taxonomy" id="2125989"/>
    <lineage>
        <taxon>Bacteria</taxon>
        <taxon>Pseudomonadati</taxon>
        <taxon>Pseudomonadota</taxon>
        <taxon>Gammaproteobacteria</taxon>
        <taxon>Alteromonadales</taxon>
        <taxon>Alteromonadaceae</taxon>
        <taxon>Neptunicella</taxon>
    </lineage>
</organism>
<evidence type="ECO:0000256" key="10">
    <source>
        <dbReference type="ARBA" id="ARBA00022723"/>
    </source>
</evidence>
<proteinExistence type="inferred from homology"/>
<keyword evidence="13 19" id="KW-0106">Calcium</keyword>
<keyword evidence="11" id="KW-0732">Signal</keyword>
<keyword evidence="16" id="KW-0472">Membrane</keyword>
<evidence type="ECO:0000256" key="1">
    <source>
        <dbReference type="ARBA" id="ARBA00000111"/>
    </source>
</evidence>
<reference evidence="21" key="1">
    <citation type="journal article" date="2018" name="Int. J. Syst. Evol. Microbiol.">
        <title>Neptunicella marina gen. nov., sp. nov., isolated from surface seawater.</title>
        <authorList>
            <person name="Liu X."/>
            <person name="Lai Q."/>
            <person name="Du Y."/>
            <person name="Zhang X."/>
            <person name="Liu Z."/>
            <person name="Sun F."/>
            <person name="Shao Z."/>
        </authorList>
    </citation>
    <scope>NUCLEOTIDE SEQUENCE</scope>
    <source>
        <strain evidence="21">S27-2</strain>
    </source>
</reference>
<evidence type="ECO:0000256" key="13">
    <source>
        <dbReference type="ARBA" id="ARBA00022837"/>
    </source>
</evidence>
<sequence length="346" mass="39316">MVLLCSFFTSYASGKNITETEYQQCILQAVAAADKQTTIGSIKQLCSPLAQKPAPENEHATAQTAANNTLPDTHYQLGAISSRRIEELETEFTPYVITPHHVNYFLPVLTTSGINHQAYDVIGEYQQHLENIEAKFQLSFKVPLNKHSLFVKGDGLFLAFTLESWWQVYASNISKPFRESNYTPEIFYMAPLDWHPFGGNTGFVIGLEHQSNGKTQELSRSWNRIYGHFLFEKGDFALSFRPWYRLPEKNKTYPLDPGGDDNPDIADYMGHSELTMGYRIDDFEFGLMTRHNVSTNKGAAELSITFPMWGKIRGFATFFNGYGESLIDYNYKQTRFGIGIAINNML</sequence>
<dbReference type="AlphaFoldDB" id="A0A8J6IVG9"/>
<evidence type="ECO:0000256" key="11">
    <source>
        <dbReference type="ARBA" id="ARBA00022729"/>
    </source>
</evidence>
<dbReference type="GO" id="GO:0009279">
    <property type="term" value="C:cell outer membrane"/>
    <property type="evidence" value="ECO:0007669"/>
    <property type="project" value="UniProtKB-SubCell"/>
</dbReference>
<dbReference type="GO" id="GO:0016042">
    <property type="term" value="P:lipid catabolic process"/>
    <property type="evidence" value="ECO:0007669"/>
    <property type="project" value="UniProtKB-KW"/>
</dbReference>
<feature type="binding site" description="in dimeric form" evidence="19">
    <location>
        <position position="219"/>
    </location>
    <ligand>
        <name>Ca(2+)</name>
        <dbReference type="ChEBI" id="CHEBI:29108"/>
        <label>1</label>
    </ligand>
</feature>
<evidence type="ECO:0000313" key="22">
    <source>
        <dbReference type="Proteomes" id="UP000601768"/>
    </source>
</evidence>
<keyword evidence="8" id="KW-1134">Transmembrane beta strand</keyword>
<evidence type="ECO:0000256" key="9">
    <source>
        <dbReference type="ARBA" id="ARBA00022692"/>
    </source>
</evidence>
<keyword evidence="9" id="KW-0812">Transmembrane</keyword>
<evidence type="ECO:0000256" key="3">
    <source>
        <dbReference type="ARBA" id="ARBA00010525"/>
    </source>
</evidence>
<gene>
    <name evidence="21" type="ORF">H8B19_10675</name>
</gene>
<keyword evidence="15 20" id="KW-0443">Lipid metabolism</keyword>
<evidence type="ECO:0000256" key="20">
    <source>
        <dbReference type="RuleBase" id="RU366027"/>
    </source>
</evidence>
<evidence type="ECO:0000256" key="7">
    <source>
        <dbReference type="ARBA" id="ARBA00021726"/>
    </source>
</evidence>
<dbReference type="GO" id="GO:0004623">
    <property type="term" value="F:phospholipase A2 activity"/>
    <property type="evidence" value="ECO:0007669"/>
    <property type="project" value="UniProtKB-EC"/>
</dbReference>
<feature type="active site" description="Proton acceptor" evidence="18">
    <location>
        <position position="209"/>
    </location>
</feature>
<comment type="caution">
    <text evidence="21">The sequence shown here is derived from an EMBL/GenBank/DDBJ whole genome shotgun (WGS) entry which is preliminary data.</text>
</comment>
<dbReference type="PANTHER" id="PTHR40457">
    <property type="entry name" value="PHOSPHOLIPASE A1"/>
    <property type="match status" value="1"/>
</dbReference>
<dbReference type="CDD" id="cd00541">
    <property type="entry name" value="OMPLA"/>
    <property type="match status" value="1"/>
</dbReference>
<evidence type="ECO:0000256" key="15">
    <source>
        <dbReference type="ARBA" id="ARBA00023098"/>
    </source>
</evidence>
<dbReference type="InterPro" id="IPR003187">
    <property type="entry name" value="PLipase_A1"/>
</dbReference>
<evidence type="ECO:0000256" key="6">
    <source>
        <dbReference type="ARBA" id="ARBA00013278"/>
    </source>
</evidence>